<protein>
    <submittedName>
        <fullName evidence="2">Uncharacterized protein</fullName>
    </submittedName>
</protein>
<sequence length="63" mass="7219">MDISNEKISAIVSLFVAIVILSAGFSQWWSITYDGKMITKKWVKCLFVFCIVLLIFAGWLLFL</sequence>
<organism evidence="2 3">
    <name type="scientific">Candidatus Nomurabacteria bacterium GW2011_GWB1_37_5</name>
    <dbReference type="NCBI Taxonomy" id="1618742"/>
    <lineage>
        <taxon>Bacteria</taxon>
        <taxon>Candidatus Nomuraibacteriota</taxon>
    </lineage>
</organism>
<keyword evidence="1" id="KW-0812">Transmembrane</keyword>
<dbReference type="EMBL" id="LBTF01000017">
    <property type="protein sequence ID" value="KKQ35352.1"/>
    <property type="molecule type" value="Genomic_DNA"/>
</dbReference>
<keyword evidence="1" id="KW-0472">Membrane</keyword>
<evidence type="ECO:0000313" key="3">
    <source>
        <dbReference type="Proteomes" id="UP000033876"/>
    </source>
</evidence>
<evidence type="ECO:0000313" key="2">
    <source>
        <dbReference type="EMBL" id="KKQ35352.1"/>
    </source>
</evidence>
<evidence type="ECO:0000256" key="1">
    <source>
        <dbReference type="SAM" id="Phobius"/>
    </source>
</evidence>
<dbReference type="AlphaFoldDB" id="A0A0G0GZA5"/>
<dbReference type="Proteomes" id="UP000033876">
    <property type="component" value="Unassembled WGS sequence"/>
</dbReference>
<keyword evidence="1" id="KW-1133">Transmembrane helix</keyword>
<proteinExistence type="predicted"/>
<accession>A0A0G0GZA5</accession>
<reference evidence="2 3" key="1">
    <citation type="journal article" date="2015" name="Nature">
        <title>rRNA introns, odd ribosomes, and small enigmatic genomes across a large radiation of phyla.</title>
        <authorList>
            <person name="Brown C.T."/>
            <person name="Hug L.A."/>
            <person name="Thomas B.C."/>
            <person name="Sharon I."/>
            <person name="Castelle C.J."/>
            <person name="Singh A."/>
            <person name="Wilkins M.J."/>
            <person name="Williams K.H."/>
            <person name="Banfield J.F."/>
        </authorList>
    </citation>
    <scope>NUCLEOTIDE SEQUENCE [LARGE SCALE GENOMIC DNA]</scope>
</reference>
<feature type="transmembrane region" description="Helical" evidence="1">
    <location>
        <begin position="12"/>
        <end position="30"/>
    </location>
</feature>
<comment type="caution">
    <text evidence="2">The sequence shown here is derived from an EMBL/GenBank/DDBJ whole genome shotgun (WGS) entry which is preliminary data.</text>
</comment>
<feature type="transmembrane region" description="Helical" evidence="1">
    <location>
        <begin position="42"/>
        <end position="62"/>
    </location>
</feature>
<gene>
    <name evidence="2" type="ORF">US50_C0017G0013</name>
</gene>
<name>A0A0G0GZA5_9BACT</name>